<dbReference type="OMA" id="IANYFND"/>
<dbReference type="GeneTree" id="ENSGT01120000271879"/>
<dbReference type="PaxDb" id="30732-ENSOMEP00000022492"/>
<dbReference type="PANTHER" id="PTHR47510:SF3">
    <property type="entry name" value="ENDO_EXONUCLEASE_PHOSPHATASE DOMAIN-CONTAINING PROTEIN"/>
    <property type="match status" value="1"/>
</dbReference>
<dbReference type="STRING" id="30732.ENSOMEP00000022492"/>
<reference evidence="2" key="2">
    <citation type="submission" date="2025-09" db="UniProtKB">
        <authorList>
            <consortium name="Ensembl"/>
        </authorList>
    </citation>
    <scope>IDENTIFICATION</scope>
</reference>
<dbReference type="PANTHER" id="PTHR47510">
    <property type="entry name" value="REVERSE TRANSCRIPTASE DOMAIN-CONTAINING PROTEIN"/>
    <property type="match status" value="1"/>
</dbReference>
<dbReference type="Proteomes" id="UP000261560">
    <property type="component" value="Unplaced"/>
</dbReference>
<dbReference type="CDD" id="cd01650">
    <property type="entry name" value="RT_nLTR_like"/>
    <property type="match status" value="1"/>
</dbReference>
<dbReference type="Pfam" id="PF00078">
    <property type="entry name" value="RVT_1"/>
    <property type="match status" value="1"/>
</dbReference>
<dbReference type="Gene3D" id="3.60.10.10">
    <property type="entry name" value="Endonuclease/exonuclease/phosphatase"/>
    <property type="match status" value="1"/>
</dbReference>
<dbReference type="PROSITE" id="PS50878">
    <property type="entry name" value="RT_POL"/>
    <property type="match status" value="1"/>
</dbReference>
<evidence type="ECO:0000259" key="1">
    <source>
        <dbReference type="PROSITE" id="PS50878"/>
    </source>
</evidence>
<name>A0A3B3CXC8_ORYME</name>
<dbReference type="AlphaFoldDB" id="A0A3B3CXC8"/>
<accession>A0A3B3CXC8</accession>
<dbReference type="InterPro" id="IPR000477">
    <property type="entry name" value="RT_dom"/>
</dbReference>
<dbReference type="InterPro" id="IPR036691">
    <property type="entry name" value="Endo/exonu/phosph_ase_sf"/>
</dbReference>
<evidence type="ECO:0000313" key="3">
    <source>
        <dbReference type="Proteomes" id="UP000261560"/>
    </source>
</evidence>
<dbReference type="SUPFAM" id="SSF56672">
    <property type="entry name" value="DNA/RNA polymerases"/>
    <property type="match status" value="1"/>
</dbReference>
<reference evidence="2" key="1">
    <citation type="submission" date="2025-08" db="UniProtKB">
        <authorList>
            <consortium name="Ensembl"/>
        </authorList>
    </citation>
    <scope>IDENTIFICATION</scope>
</reference>
<sequence>MLICCCYRPPSSNAEYLNDICMMIQRVSDLNCDVFILADMNIDWFSHKCSLKKTISDTIVLSNLCQLINVPTRAGINQAGLSTSTCIDHIYTNCAEKCTNVCSEPVSLRDHNIVSLVLKTKVPKVGPKGIHKRMYKLFKEEDFVCDMARVQWDEVLSQTHAEMALEMFCELFSSICDKHAPVRKVTVRSSRAPWLDADLQQLMKERDKNKKAAITSGNSADWIVYRSLRNKVTKMNRQKKKQYYQTKFKQCSNNSKHLWSTINTLLGRCKGNEKSFIEVDGAFITKPSEIANYFNDYYKSKVSSIIDEMPSVNGQLSERIIKKQIMNNKDCQFTFESVRENEIEKLLTNIKCNKPCGIDNMDGRLLKIAAKAIVKPVCHIFNLCTDECLYPDLWKISKVIPLLKHAKEPLTGQNSRPISILPVLGKMMEGVVFKQIQNYFNANNIFSDAQHAYKEGFSTCTALTALTDDWLRQIDGKLLVGAVFLDFSAAFDIVDHVLLLKKLLNYGFNESAVRLISSYLANRKQCVAFNGSLSNIVTLNCGIPQGSCLGPLLYSIFVNDMSYALRKAQMTVYADDTTISVSSVSLNQVNDMLQQELMSISEWVVENKLKLNVLKTKCMLLGSNYSVRGNPELHISL</sequence>
<protein>
    <recommendedName>
        <fullName evidence="1">Reverse transcriptase domain-containing protein</fullName>
    </recommendedName>
</protein>
<dbReference type="Ensembl" id="ENSOMET00000014603.1">
    <property type="protein sequence ID" value="ENSOMEP00000022492.1"/>
    <property type="gene ID" value="ENSOMEG00000002083.1"/>
</dbReference>
<dbReference type="InterPro" id="IPR043502">
    <property type="entry name" value="DNA/RNA_pol_sf"/>
</dbReference>
<feature type="domain" description="Reverse transcriptase" evidence="1">
    <location>
        <begin position="383"/>
        <end position="625"/>
    </location>
</feature>
<proteinExistence type="predicted"/>
<evidence type="ECO:0000313" key="2">
    <source>
        <dbReference type="Ensembl" id="ENSOMEP00000022492.1"/>
    </source>
</evidence>
<organism evidence="2 3">
    <name type="scientific">Oryzias melastigma</name>
    <name type="common">Marine medaka</name>
    <dbReference type="NCBI Taxonomy" id="30732"/>
    <lineage>
        <taxon>Eukaryota</taxon>
        <taxon>Metazoa</taxon>
        <taxon>Chordata</taxon>
        <taxon>Craniata</taxon>
        <taxon>Vertebrata</taxon>
        <taxon>Euteleostomi</taxon>
        <taxon>Actinopterygii</taxon>
        <taxon>Neopterygii</taxon>
        <taxon>Teleostei</taxon>
        <taxon>Neoteleostei</taxon>
        <taxon>Acanthomorphata</taxon>
        <taxon>Ovalentaria</taxon>
        <taxon>Atherinomorphae</taxon>
        <taxon>Beloniformes</taxon>
        <taxon>Adrianichthyidae</taxon>
        <taxon>Oryziinae</taxon>
        <taxon>Oryzias</taxon>
    </lineage>
</organism>
<keyword evidence="3" id="KW-1185">Reference proteome</keyword>